<keyword evidence="1" id="KW-0175">Coiled coil</keyword>
<evidence type="ECO:0008006" key="4">
    <source>
        <dbReference type="Google" id="ProtNLM"/>
    </source>
</evidence>
<accession>A0ABQ4PUW7</accession>
<keyword evidence="3" id="KW-1185">Reference proteome</keyword>
<feature type="coiled-coil region" evidence="1">
    <location>
        <begin position="63"/>
        <end position="90"/>
    </location>
</feature>
<comment type="caution">
    <text evidence="2">The sequence shown here is derived from an EMBL/GenBank/DDBJ whole genome shotgun (WGS) entry which is preliminary data.</text>
</comment>
<evidence type="ECO:0000313" key="2">
    <source>
        <dbReference type="EMBL" id="GIU66810.1"/>
    </source>
</evidence>
<gene>
    <name evidence="2" type="ORF">PsB1_0964</name>
</gene>
<evidence type="ECO:0000313" key="3">
    <source>
        <dbReference type="Proteomes" id="UP001161064"/>
    </source>
</evidence>
<proteinExistence type="predicted"/>
<dbReference type="Proteomes" id="UP001161064">
    <property type="component" value="Unassembled WGS sequence"/>
</dbReference>
<reference evidence="2" key="2">
    <citation type="journal article" date="2023" name="ISME Commun">
        <title>Characterization of a bloom-associated alphaproteobacterial lineage, 'Candidatus Phycosocius': insights into freshwater algal-bacterial interactions.</title>
        <authorList>
            <person name="Tanabe Y."/>
            <person name="Yamaguchi H."/>
            <person name="Yoshida M."/>
            <person name="Kai A."/>
            <person name="Okazaki Y."/>
        </authorList>
    </citation>
    <scope>NUCLEOTIDE SEQUENCE</scope>
    <source>
        <strain evidence="2">BOTRYCO-1</strain>
    </source>
</reference>
<dbReference type="EMBL" id="BPFZ01000004">
    <property type="protein sequence ID" value="GIU66810.1"/>
    <property type="molecule type" value="Genomic_DNA"/>
</dbReference>
<dbReference type="RefSeq" id="WP_284359444.1">
    <property type="nucleotide sequence ID" value="NZ_BPFZ01000004.1"/>
</dbReference>
<protein>
    <recommendedName>
        <fullName evidence="4">NADH dehydrogenase subunit E</fullName>
    </recommendedName>
</protein>
<evidence type="ECO:0000256" key="1">
    <source>
        <dbReference type="SAM" id="Coils"/>
    </source>
</evidence>
<organism evidence="2 3">
    <name type="scientific">Candidatus Phycosocius spiralis</name>
    <dbReference type="NCBI Taxonomy" id="2815099"/>
    <lineage>
        <taxon>Bacteria</taxon>
        <taxon>Pseudomonadati</taxon>
        <taxon>Pseudomonadota</taxon>
        <taxon>Alphaproteobacteria</taxon>
        <taxon>Caulobacterales</taxon>
        <taxon>Caulobacterales incertae sedis</taxon>
        <taxon>Candidatus Phycosocius</taxon>
    </lineage>
</organism>
<name>A0ABQ4PUW7_9PROT</name>
<reference evidence="2" key="1">
    <citation type="submission" date="2021-05" db="EMBL/GenBank/DDBJ databases">
        <authorList>
            <person name="Tanabe Y."/>
        </authorList>
    </citation>
    <scope>NUCLEOTIDE SEQUENCE</scope>
    <source>
        <strain evidence="2">BOTRYCO-1</strain>
    </source>
</reference>
<sequence length="240" mass="26226">MFVFSQTLILILLAAASGALVSWVITRYTSPCDALREQIKALSTQRDELVWTLEVRAGPDAHTVAASRRIVALERELANVRARADTLAAAYAKLLAAQPHNDQPTNPLTNDLITDISQQDSSDLAFVNKGFLRSPLAELSPAALKEAVKQAGVGTPPQRILPPSKPDDLTLITGVGPMNKAWLHAQGIYFLNQIANLSIEELAWLSNRLPAFGARVYRENWIAQACKLANEVSEPSHKQD</sequence>